<evidence type="ECO:0000313" key="1">
    <source>
        <dbReference type="EMBL" id="PKI62217.1"/>
    </source>
</evidence>
<gene>
    <name evidence="1" type="ORF">CRG98_017351</name>
</gene>
<feature type="non-terminal residue" evidence="1">
    <location>
        <position position="1"/>
    </location>
</feature>
<accession>A0A2I0K0X8</accession>
<evidence type="ECO:0000313" key="2">
    <source>
        <dbReference type="Proteomes" id="UP000233551"/>
    </source>
</evidence>
<sequence>SQPPRHLGLASPTVGLRWARKPSPRVVRPRPRQTHAREPGFVEIYGLCGCSCGGVVGSWSRFVRWLVRRFVETFGLRAMGSCEGSSRPLACEPWDRAVARAKVCRDLWLASHGFVRWLMRRFVETSGLRAMGSCGSCRGSLRTLRTSDNAATMEQRRKSGGFCRR</sequence>
<name>A0A2I0K0X8_PUNGR</name>
<comment type="caution">
    <text evidence="1">The sequence shown here is derived from an EMBL/GenBank/DDBJ whole genome shotgun (WGS) entry which is preliminary data.</text>
</comment>
<proteinExistence type="predicted"/>
<organism evidence="1 2">
    <name type="scientific">Punica granatum</name>
    <name type="common">Pomegranate</name>
    <dbReference type="NCBI Taxonomy" id="22663"/>
    <lineage>
        <taxon>Eukaryota</taxon>
        <taxon>Viridiplantae</taxon>
        <taxon>Streptophyta</taxon>
        <taxon>Embryophyta</taxon>
        <taxon>Tracheophyta</taxon>
        <taxon>Spermatophyta</taxon>
        <taxon>Magnoliopsida</taxon>
        <taxon>eudicotyledons</taxon>
        <taxon>Gunneridae</taxon>
        <taxon>Pentapetalae</taxon>
        <taxon>rosids</taxon>
        <taxon>malvids</taxon>
        <taxon>Myrtales</taxon>
        <taxon>Lythraceae</taxon>
        <taxon>Punica</taxon>
    </lineage>
</organism>
<dbReference type="EMBL" id="PGOL01000983">
    <property type="protein sequence ID" value="PKI62217.1"/>
    <property type="molecule type" value="Genomic_DNA"/>
</dbReference>
<keyword evidence="2" id="KW-1185">Reference proteome</keyword>
<dbReference type="AlphaFoldDB" id="A0A2I0K0X8"/>
<reference evidence="1 2" key="1">
    <citation type="submission" date="2017-11" db="EMBL/GenBank/DDBJ databases">
        <title>De-novo sequencing of pomegranate (Punica granatum L.) genome.</title>
        <authorList>
            <person name="Akparov Z."/>
            <person name="Amiraslanov A."/>
            <person name="Hajiyeva S."/>
            <person name="Abbasov M."/>
            <person name="Kaur K."/>
            <person name="Hamwieh A."/>
            <person name="Solovyev V."/>
            <person name="Salamov A."/>
            <person name="Braich B."/>
            <person name="Kosarev P."/>
            <person name="Mahmoud A."/>
            <person name="Hajiyev E."/>
            <person name="Babayeva S."/>
            <person name="Izzatullayeva V."/>
            <person name="Mammadov A."/>
            <person name="Mammadov A."/>
            <person name="Sharifova S."/>
            <person name="Ojaghi J."/>
            <person name="Eynullazada K."/>
            <person name="Bayramov B."/>
            <person name="Abdulazimova A."/>
            <person name="Shahmuradov I."/>
        </authorList>
    </citation>
    <scope>NUCLEOTIDE SEQUENCE [LARGE SCALE GENOMIC DNA]</scope>
    <source>
        <strain evidence="2">cv. AG2017</strain>
        <tissue evidence="1">Leaf</tissue>
    </source>
</reference>
<dbReference type="Proteomes" id="UP000233551">
    <property type="component" value="Unassembled WGS sequence"/>
</dbReference>
<protein>
    <submittedName>
        <fullName evidence="1">Uncharacterized protein</fullName>
    </submittedName>
</protein>